<dbReference type="OrthoDB" id="9793353at2"/>
<dbReference type="eggNOG" id="COG0089">
    <property type="taxonomic scope" value="Bacteria"/>
</dbReference>
<dbReference type="PATRIC" id="fig|1232683.4.peg.919"/>
<keyword evidence="4 6" id="KW-0689">Ribosomal protein</keyword>
<comment type="function">
    <text evidence="6">One of the early assembly proteins it binds 23S rRNA. One of the proteins that surrounds the polypeptide exit tunnel on the outside of the ribosome. Forms the main docking site for trigger factor binding to the ribosome.</text>
</comment>
<dbReference type="NCBIfam" id="NF004363">
    <property type="entry name" value="PRK05738.2-4"/>
    <property type="match status" value="1"/>
</dbReference>
<dbReference type="SUPFAM" id="SSF54189">
    <property type="entry name" value="Ribosomal proteins S24e, L23 and L15e"/>
    <property type="match status" value="1"/>
</dbReference>
<evidence type="ECO:0000256" key="2">
    <source>
        <dbReference type="ARBA" id="ARBA00022730"/>
    </source>
</evidence>
<evidence type="ECO:0000313" key="8">
    <source>
        <dbReference type="EMBL" id="KEA64476.1"/>
    </source>
</evidence>
<evidence type="ECO:0000256" key="7">
    <source>
        <dbReference type="RuleBase" id="RU003934"/>
    </source>
</evidence>
<comment type="subunit">
    <text evidence="6">Part of the 50S ribosomal subunit. Contacts protein L29, and trigger factor when it is bound to the ribosome.</text>
</comment>
<dbReference type="GO" id="GO:0003735">
    <property type="term" value="F:structural constituent of ribosome"/>
    <property type="evidence" value="ECO:0007669"/>
    <property type="project" value="InterPro"/>
</dbReference>
<dbReference type="InterPro" id="IPR012678">
    <property type="entry name" value="Ribosomal_uL23/eL15/eS24_sf"/>
</dbReference>
<evidence type="ECO:0000256" key="5">
    <source>
        <dbReference type="ARBA" id="ARBA00023274"/>
    </source>
</evidence>
<protein>
    <recommendedName>
        <fullName evidence="6">Large ribosomal subunit protein uL23</fullName>
    </recommendedName>
</protein>
<keyword evidence="5 6" id="KW-0687">Ribonucleoprotein</keyword>
<evidence type="ECO:0000256" key="1">
    <source>
        <dbReference type="ARBA" id="ARBA00006700"/>
    </source>
</evidence>
<comment type="caution">
    <text evidence="8">The sequence shown here is derived from an EMBL/GenBank/DDBJ whole genome shotgun (WGS) entry which is preliminary data.</text>
</comment>
<name>A0A081G121_9GAMM</name>
<proteinExistence type="inferred from homology"/>
<dbReference type="InterPro" id="IPR001014">
    <property type="entry name" value="Ribosomal_uL23_CS"/>
</dbReference>
<accession>A0A081G121</accession>
<comment type="similarity">
    <text evidence="1 6 7">Belongs to the universal ribosomal protein uL23 family.</text>
</comment>
<dbReference type="GO" id="GO:0005840">
    <property type="term" value="C:ribosome"/>
    <property type="evidence" value="ECO:0007669"/>
    <property type="project" value="UniProtKB-KW"/>
</dbReference>
<dbReference type="Proteomes" id="UP000028252">
    <property type="component" value="Unassembled WGS sequence"/>
</dbReference>
<dbReference type="RefSeq" id="WP_036184301.1">
    <property type="nucleotide sequence ID" value="NZ_JMQN01000015.1"/>
</dbReference>
<dbReference type="GO" id="GO:0006412">
    <property type="term" value="P:translation"/>
    <property type="evidence" value="ECO:0007669"/>
    <property type="project" value="UniProtKB-UniRule"/>
</dbReference>
<dbReference type="EMBL" id="JMQN01000015">
    <property type="protein sequence ID" value="KEA64476.1"/>
    <property type="molecule type" value="Genomic_DNA"/>
</dbReference>
<keyword evidence="2 6" id="KW-0699">rRNA-binding</keyword>
<evidence type="ECO:0000256" key="3">
    <source>
        <dbReference type="ARBA" id="ARBA00022884"/>
    </source>
</evidence>
<organism evidence="8 9">
    <name type="scientific">Marinobacterium lacunae</name>
    <dbReference type="NCBI Taxonomy" id="1232683"/>
    <lineage>
        <taxon>Bacteria</taxon>
        <taxon>Pseudomonadati</taxon>
        <taxon>Pseudomonadota</taxon>
        <taxon>Gammaproteobacteria</taxon>
        <taxon>Oceanospirillales</taxon>
        <taxon>Oceanospirillaceae</taxon>
        <taxon>Marinobacterium</taxon>
    </lineage>
</organism>
<keyword evidence="3 6" id="KW-0694">RNA-binding</keyword>
<evidence type="ECO:0000256" key="6">
    <source>
        <dbReference type="HAMAP-Rule" id="MF_01369"/>
    </source>
</evidence>
<dbReference type="GO" id="GO:0019843">
    <property type="term" value="F:rRNA binding"/>
    <property type="evidence" value="ECO:0007669"/>
    <property type="project" value="UniProtKB-UniRule"/>
</dbReference>
<dbReference type="NCBIfam" id="NF004359">
    <property type="entry name" value="PRK05738.1-3"/>
    <property type="match status" value="1"/>
</dbReference>
<gene>
    <name evidence="6" type="primary">rplW</name>
    <name evidence="8" type="ORF">ADIMK_0929</name>
</gene>
<dbReference type="Pfam" id="PF00276">
    <property type="entry name" value="Ribosomal_L23"/>
    <property type="match status" value="1"/>
</dbReference>
<dbReference type="GO" id="GO:1990904">
    <property type="term" value="C:ribonucleoprotein complex"/>
    <property type="evidence" value="ECO:0007669"/>
    <property type="project" value="UniProtKB-KW"/>
</dbReference>
<dbReference type="PROSITE" id="PS00050">
    <property type="entry name" value="RIBOSOMAL_L23"/>
    <property type="match status" value="1"/>
</dbReference>
<dbReference type="AlphaFoldDB" id="A0A081G121"/>
<sequence length="98" mass="10795">MNPERIYKVLLGPHISEKATIVAEGTQQVVFRVASDATKPEIKKAVEELFNVKVEGVNVLNIKGKTKRTARGLGKRSDVRKAYVRLADGSEIDFLAGE</sequence>
<reference evidence="8 9" key="1">
    <citation type="submission" date="2014-04" db="EMBL/GenBank/DDBJ databases">
        <title>Marinobacterium kochiensis sp. nov., isolated from sediment sample collected from Kochi backwaters in Kerala, India.</title>
        <authorList>
            <person name="Singh A."/>
            <person name="Pinnaka A.K."/>
        </authorList>
    </citation>
    <scope>NUCLEOTIDE SEQUENCE [LARGE SCALE GENOMIC DNA]</scope>
    <source>
        <strain evidence="8 9">AK27</strain>
    </source>
</reference>
<dbReference type="InterPro" id="IPR012677">
    <property type="entry name" value="Nucleotide-bd_a/b_plait_sf"/>
</dbReference>
<evidence type="ECO:0000313" key="9">
    <source>
        <dbReference type="Proteomes" id="UP000028252"/>
    </source>
</evidence>
<dbReference type="InterPro" id="IPR013025">
    <property type="entry name" value="Ribosomal_uL23-like"/>
</dbReference>
<dbReference type="STRING" id="1232683.ADIMK_0929"/>
<dbReference type="Gene3D" id="3.30.70.330">
    <property type="match status" value="1"/>
</dbReference>
<dbReference type="HAMAP" id="MF_01369_B">
    <property type="entry name" value="Ribosomal_uL23_B"/>
    <property type="match status" value="1"/>
</dbReference>
<dbReference type="FunFam" id="3.30.70.330:FF:000001">
    <property type="entry name" value="50S ribosomal protein L23"/>
    <property type="match status" value="1"/>
</dbReference>
<evidence type="ECO:0000256" key="4">
    <source>
        <dbReference type="ARBA" id="ARBA00022980"/>
    </source>
</evidence>
<keyword evidence="9" id="KW-1185">Reference proteome</keyword>
<dbReference type="PANTHER" id="PTHR11620">
    <property type="entry name" value="60S RIBOSOMAL PROTEIN L23A"/>
    <property type="match status" value="1"/>
</dbReference>